<name>A0A6H5G749_9HEMI</name>
<dbReference type="InterPro" id="IPR001965">
    <property type="entry name" value="Znf_PHD"/>
</dbReference>
<feature type="domain" description="PHD-type" evidence="6">
    <location>
        <begin position="56"/>
        <end position="112"/>
    </location>
</feature>
<dbReference type="SUPFAM" id="SSF57903">
    <property type="entry name" value="FYVE/PHD zinc finger"/>
    <property type="match status" value="1"/>
</dbReference>
<feature type="region of interest" description="Disordered" evidence="5">
    <location>
        <begin position="1"/>
        <end position="21"/>
    </location>
</feature>
<keyword evidence="1" id="KW-0479">Metal-binding</keyword>
<feature type="compositionally biased region" description="Polar residues" evidence="5">
    <location>
        <begin position="438"/>
        <end position="459"/>
    </location>
</feature>
<proteinExistence type="predicted"/>
<dbReference type="AlphaFoldDB" id="A0A6H5G749"/>
<accession>A0A6H5G749</accession>
<dbReference type="PANTHER" id="PTHR21261">
    <property type="entry name" value="BEAT PROTEIN"/>
    <property type="match status" value="1"/>
</dbReference>
<evidence type="ECO:0000256" key="4">
    <source>
        <dbReference type="PROSITE-ProRule" id="PRU00146"/>
    </source>
</evidence>
<keyword evidence="2 4" id="KW-0863">Zinc-finger</keyword>
<feature type="region of interest" description="Disordered" evidence="5">
    <location>
        <begin position="505"/>
        <end position="527"/>
    </location>
</feature>
<keyword evidence="8" id="KW-1185">Reference proteome</keyword>
<feature type="region of interest" description="Disordered" evidence="5">
    <location>
        <begin position="438"/>
        <end position="466"/>
    </location>
</feature>
<reference evidence="7 8" key="1">
    <citation type="submission" date="2020-02" db="EMBL/GenBank/DDBJ databases">
        <authorList>
            <person name="Ferguson B K."/>
        </authorList>
    </citation>
    <scope>NUCLEOTIDE SEQUENCE [LARGE SCALE GENOMIC DNA]</scope>
</reference>
<dbReference type="SMART" id="SM00249">
    <property type="entry name" value="PHD"/>
    <property type="match status" value="1"/>
</dbReference>
<dbReference type="InterPro" id="IPR011011">
    <property type="entry name" value="Znf_FYVE_PHD"/>
</dbReference>
<dbReference type="PROSITE" id="PS50016">
    <property type="entry name" value="ZF_PHD_2"/>
    <property type="match status" value="1"/>
</dbReference>
<dbReference type="OrthoDB" id="196393at2759"/>
<dbReference type="EMBL" id="CADCXU010007245">
    <property type="protein sequence ID" value="CAA9998590.1"/>
    <property type="molecule type" value="Genomic_DNA"/>
</dbReference>
<sequence length="708" mass="80701">MTFLCENSTSPTSLASSSPREKCTPLGLRAGAATGTYSTSDFRTRLQTVSLGIVLMDPCTTCSNQIPKESEAALCSECKQIYHATCVGYSLENWSKEGSRKATWKCPKCKPPTRPKEQSETSQLQKAQSALYSDMKVLSNRMNTLEKKFDEVIDLIKIEQAKGFEAFQSDFKKIKDLYGTMNEKVTSLGQQLAQSSLQTSESVHQPGQTRATLDIAGNYFGNIPRFLEDKLRSVPKLKEHDPVSILKFLSALYDLNLIGENYFPEIIERLSTEQGIKFLQRLISESNDRSALTFHLLSRKVLDGMTTIKVRMTYQLEYLFRSQRPDESFREFVEDISKYSIILQSHQPAEIIEIILAGVNDATRGKFQFQTTPTTLQELDALINHVEKLEKSQAYSGMAKSREDLSDLSQFVKKSYTKQTSDPERPWKMEDRLANLDTSRSPNYQNFDRGFQNPQFSPTNQRRQNFSRRRFSNQVPQGGYSPPQGGIYYPGPYFNNFGQPPPATQPKGVTFQQTSKSSPNKTNPQWNRHFKAEPVNYMHPENWNFSSPPWYSYPMVQWPTPGPTNAFFPSTPPSSQGMRLHIPAAISTCHAEDRETPADSFPETRDLRGGYCDETVPSHHNRTRSTTRPSIWATCCRCLEGLRLEIFPPVAHRGGEVRMACIYDLEDSPLCYVKWYRGNFEFYRFTPSENPPHKLFPYPGIHVNVSRK</sequence>
<evidence type="ECO:0000313" key="7">
    <source>
        <dbReference type="EMBL" id="CAA9998590.1"/>
    </source>
</evidence>
<evidence type="ECO:0000259" key="6">
    <source>
        <dbReference type="PROSITE" id="PS50016"/>
    </source>
</evidence>
<evidence type="ECO:0000256" key="1">
    <source>
        <dbReference type="ARBA" id="ARBA00022723"/>
    </source>
</evidence>
<feature type="compositionally biased region" description="Low complexity" evidence="5">
    <location>
        <begin position="8"/>
        <end position="18"/>
    </location>
</feature>
<gene>
    <name evidence="7" type="ORF">NTEN_LOCUS4873</name>
</gene>
<keyword evidence="3" id="KW-0862">Zinc</keyword>
<evidence type="ECO:0000256" key="5">
    <source>
        <dbReference type="SAM" id="MobiDB-lite"/>
    </source>
</evidence>
<evidence type="ECO:0000256" key="2">
    <source>
        <dbReference type="ARBA" id="ARBA00022771"/>
    </source>
</evidence>
<dbReference type="GO" id="GO:0008270">
    <property type="term" value="F:zinc ion binding"/>
    <property type="evidence" value="ECO:0007669"/>
    <property type="project" value="UniProtKB-KW"/>
</dbReference>
<dbReference type="InterPro" id="IPR019787">
    <property type="entry name" value="Znf_PHD-finger"/>
</dbReference>
<dbReference type="InterPro" id="IPR013083">
    <property type="entry name" value="Znf_RING/FYVE/PHD"/>
</dbReference>
<dbReference type="Proteomes" id="UP000479000">
    <property type="component" value="Unassembled WGS sequence"/>
</dbReference>
<dbReference type="PANTHER" id="PTHR21261:SF6">
    <property type="entry name" value="BEATEN PATH IIA-RELATED"/>
    <property type="match status" value="1"/>
</dbReference>
<evidence type="ECO:0000313" key="8">
    <source>
        <dbReference type="Proteomes" id="UP000479000"/>
    </source>
</evidence>
<protein>
    <recommendedName>
        <fullName evidence="6">PHD-type domain-containing protein</fullName>
    </recommendedName>
</protein>
<organism evidence="7 8">
    <name type="scientific">Nesidiocoris tenuis</name>
    <dbReference type="NCBI Taxonomy" id="355587"/>
    <lineage>
        <taxon>Eukaryota</taxon>
        <taxon>Metazoa</taxon>
        <taxon>Ecdysozoa</taxon>
        <taxon>Arthropoda</taxon>
        <taxon>Hexapoda</taxon>
        <taxon>Insecta</taxon>
        <taxon>Pterygota</taxon>
        <taxon>Neoptera</taxon>
        <taxon>Paraneoptera</taxon>
        <taxon>Hemiptera</taxon>
        <taxon>Heteroptera</taxon>
        <taxon>Panheteroptera</taxon>
        <taxon>Cimicomorpha</taxon>
        <taxon>Miridae</taxon>
        <taxon>Dicyphina</taxon>
        <taxon>Nesidiocoris</taxon>
    </lineage>
</organism>
<dbReference type="CDD" id="cd15489">
    <property type="entry name" value="PHD_SF"/>
    <property type="match status" value="1"/>
</dbReference>
<evidence type="ECO:0000256" key="3">
    <source>
        <dbReference type="ARBA" id="ARBA00022833"/>
    </source>
</evidence>
<dbReference type="Gene3D" id="3.30.40.10">
    <property type="entry name" value="Zinc/RING finger domain, C3HC4 (zinc finger)"/>
    <property type="match status" value="1"/>
</dbReference>
<feature type="compositionally biased region" description="Polar residues" evidence="5">
    <location>
        <begin position="510"/>
        <end position="526"/>
    </location>
</feature>